<dbReference type="AlphaFoldDB" id="A0A2G3ALX7"/>
<dbReference type="STRING" id="4072.A0A2G3ALX7"/>
<feature type="chain" id="PRO_5013592423" evidence="2">
    <location>
        <begin position="24"/>
        <end position="121"/>
    </location>
</feature>
<dbReference type="GO" id="GO:0008168">
    <property type="term" value="F:methyltransferase activity"/>
    <property type="evidence" value="ECO:0007669"/>
    <property type="project" value="InterPro"/>
</dbReference>
<comment type="caution">
    <text evidence="3">The sequence shown here is derived from an EMBL/GenBank/DDBJ whole genome shotgun (WGS) entry which is preliminary data.</text>
</comment>
<accession>A0A2G3ALX7</accession>
<dbReference type="Pfam" id="PF03492">
    <property type="entry name" value="Methyltransf_7"/>
    <property type="match status" value="1"/>
</dbReference>
<dbReference type="Proteomes" id="UP000222542">
    <property type="component" value="Unassembled WGS sequence"/>
</dbReference>
<evidence type="ECO:0000313" key="3">
    <source>
        <dbReference type="EMBL" id="PHT95246.1"/>
    </source>
</evidence>
<dbReference type="EMBL" id="AYRZ02000001">
    <property type="protein sequence ID" value="PHT95246.1"/>
    <property type="molecule type" value="Genomic_DNA"/>
</dbReference>
<proteinExistence type="inferred from homology"/>
<sequence length="121" mass="13796">MPSRRCSITLVSFPSVLIWLSQAPEKMENNNNVYIGRTSPPQVPEAYLKQFEKDFSRFLQSRSEEIVTVGHMALAFMGRGSPDPYGIHCGFLDLLSKSLIELVQEVHYFTLLTTCFLPIIR</sequence>
<evidence type="ECO:0000256" key="2">
    <source>
        <dbReference type="SAM" id="SignalP"/>
    </source>
</evidence>
<dbReference type="Gramene" id="PHT95246">
    <property type="protein sequence ID" value="PHT95246"/>
    <property type="gene ID" value="T459_03128"/>
</dbReference>
<gene>
    <name evidence="3" type="ORF">T459_03128</name>
</gene>
<evidence type="ECO:0000313" key="4">
    <source>
        <dbReference type="Proteomes" id="UP000222542"/>
    </source>
</evidence>
<dbReference type="SUPFAM" id="SSF53335">
    <property type="entry name" value="S-adenosyl-L-methionine-dependent methyltransferases"/>
    <property type="match status" value="1"/>
</dbReference>
<dbReference type="Gene3D" id="3.40.50.150">
    <property type="entry name" value="Vaccinia Virus protein VP39"/>
    <property type="match status" value="1"/>
</dbReference>
<dbReference type="InterPro" id="IPR005299">
    <property type="entry name" value="MeTrfase_7"/>
</dbReference>
<keyword evidence="2" id="KW-0732">Signal</keyword>
<dbReference type="InterPro" id="IPR029063">
    <property type="entry name" value="SAM-dependent_MTases_sf"/>
</dbReference>
<evidence type="ECO:0000256" key="1">
    <source>
        <dbReference type="ARBA" id="ARBA00007967"/>
    </source>
</evidence>
<feature type="signal peptide" evidence="2">
    <location>
        <begin position="1"/>
        <end position="23"/>
    </location>
</feature>
<name>A0A2G3ALX7_CAPAN</name>
<organism evidence="3 4">
    <name type="scientific">Capsicum annuum</name>
    <name type="common">Capsicum pepper</name>
    <dbReference type="NCBI Taxonomy" id="4072"/>
    <lineage>
        <taxon>Eukaryota</taxon>
        <taxon>Viridiplantae</taxon>
        <taxon>Streptophyta</taxon>
        <taxon>Embryophyta</taxon>
        <taxon>Tracheophyta</taxon>
        <taxon>Spermatophyta</taxon>
        <taxon>Magnoliopsida</taxon>
        <taxon>eudicotyledons</taxon>
        <taxon>Gunneridae</taxon>
        <taxon>Pentapetalae</taxon>
        <taxon>asterids</taxon>
        <taxon>lamiids</taxon>
        <taxon>Solanales</taxon>
        <taxon>Solanaceae</taxon>
        <taxon>Solanoideae</taxon>
        <taxon>Capsiceae</taxon>
        <taxon>Capsicum</taxon>
    </lineage>
</organism>
<reference evidence="3 4" key="2">
    <citation type="journal article" date="2017" name="Genome Biol.">
        <title>New reference genome sequences of hot pepper reveal the massive evolution of plant disease-resistance genes by retroduplication.</title>
        <authorList>
            <person name="Kim S."/>
            <person name="Park J."/>
            <person name="Yeom S.I."/>
            <person name="Kim Y.M."/>
            <person name="Seo E."/>
            <person name="Kim K.T."/>
            <person name="Kim M.S."/>
            <person name="Lee J.M."/>
            <person name="Cheong K."/>
            <person name="Shin H.S."/>
            <person name="Kim S.B."/>
            <person name="Han K."/>
            <person name="Lee J."/>
            <person name="Park M."/>
            <person name="Lee H.A."/>
            <person name="Lee H.Y."/>
            <person name="Lee Y."/>
            <person name="Oh S."/>
            <person name="Lee J.H."/>
            <person name="Choi E."/>
            <person name="Choi E."/>
            <person name="Lee S.E."/>
            <person name="Jeon J."/>
            <person name="Kim H."/>
            <person name="Choi G."/>
            <person name="Song H."/>
            <person name="Lee J."/>
            <person name="Lee S.C."/>
            <person name="Kwon J.K."/>
            <person name="Lee H.Y."/>
            <person name="Koo N."/>
            <person name="Hong Y."/>
            <person name="Kim R.W."/>
            <person name="Kang W.H."/>
            <person name="Huh J.H."/>
            <person name="Kang B.C."/>
            <person name="Yang T.J."/>
            <person name="Lee Y.H."/>
            <person name="Bennetzen J.L."/>
            <person name="Choi D."/>
        </authorList>
    </citation>
    <scope>NUCLEOTIDE SEQUENCE [LARGE SCALE GENOMIC DNA]</scope>
    <source>
        <strain evidence="4">cv. CM334</strain>
    </source>
</reference>
<dbReference type="SMR" id="A0A2G3ALX7"/>
<comment type="similarity">
    <text evidence="1">Belongs to the methyltransferase superfamily. Type-7 methyltransferase family.</text>
</comment>
<reference evidence="3 4" key="1">
    <citation type="journal article" date="2014" name="Nat. Genet.">
        <title>Genome sequence of the hot pepper provides insights into the evolution of pungency in Capsicum species.</title>
        <authorList>
            <person name="Kim S."/>
            <person name="Park M."/>
            <person name="Yeom S.I."/>
            <person name="Kim Y.M."/>
            <person name="Lee J.M."/>
            <person name="Lee H.A."/>
            <person name="Seo E."/>
            <person name="Choi J."/>
            <person name="Cheong K."/>
            <person name="Kim K.T."/>
            <person name="Jung K."/>
            <person name="Lee G.W."/>
            <person name="Oh S.K."/>
            <person name="Bae C."/>
            <person name="Kim S.B."/>
            <person name="Lee H.Y."/>
            <person name="Kim S.Y."/>
            <person name="Kim M.S."/>
            <person name="Kang B.C."/>
            <person name="Jo Y.D."/>
            <person name="Yang H.B."/>
            <person name="Jeong H.J."/>
            <person name="Kang W.H."/>
            <person name="Kwon J.K."/>
            <person name="Shin C."/>
            <person name="Lim J.Y."/>
            <person name="Park J.H."/>
            <person name="Huh J.H."/>
            <person name="Kim J.S."/>
            <person name="Kim B.D."/>
            <person name="Cohen O."/>
            <person name="Paran I."/>
            <person name="Suh M.C."/>
            <person name="Lee S.B."/>
            <person name="Kim Y.K."/>
            <person name="Shin Y."/>
            <person name="Noh S.J."/>
            <person name="Park J."/>
            <person name="Seo Y.S."/>
            <person name="Kwon S.Y."/>
            <person name="Kim H.A."/>
            <person name="Park J.M."/>
            <person name="Kim H.J."/>
            <person name="Choi S.B."/>
            <person name="Bosland P.W."/>
            <person name="Reeves G."/>
            <person name="Jo S.H."/>
            <person name="Lee B.W."/>
            <person name="Cho H.T."/>
            <person name="Choi H.S."/>
            <person name="Lee M.S."/>
            <person name="Yu Y."/>
            <person name="Do Choi Y."/>
            <person name="Park B.S."/>
            <person name="van Deynze A."/>
            <person name="Ashrafi H."/>
            <person name="Hill T."/>
            <person name="Kim W.T."/>
            <person name="Pai H.S."/>
            <person name="Ahn H.K."/>
            <person name="Yeam I."/>
            <person name="Giovannoni J.J."/>
            <person name="Rose J.K."/>
            <person name="Sorensen I."/>
            <person name="Lee S.J."/>
            <person name="Kim R.W."/>
            <person name="Choi I.Y."/>
            <person name="Choi B.S."/>
            <person name="Lim J.S."/>
            <person name="Lee Y.H."/>
            <person name="Choi D."/>
        </authorList>
    </citation>
    <scope>NUCLEOTIDE SEQUENCE [LARGE SCALE GENOMIC DNA]</scope>
    <source>
        <strain evidence="4">cv. CM334</strain>
    </source>
</reference>
<dbReference type="PANTHER" id="PTHR31009">
    <property type="entry name" value="S-ADENOSYL-L-METHIONINE:CARBOXYL METHYLTRANSFERASE FAMILY PROTEIN"/>
    <property type="match status" value="1"/>
</dbReference>
<keyword evidence="4" id="KW-1185">Reference proteome</keyword>
<protein>
    <submittedName>
        <fullName evidence="3">Uncharacterized protein</fullName>
    </submittedName>
</protein>